<feature type="signal peptide" evidence="12">
    <location>
        <begin position="1"/>
        <end position="18"/>
    </location>
</feature>
<dbReference type="Pfam" id="PF02102">
    <property type="entry name" value="Peptidase_M35"/>
    <property type="match status" value="1"/>
</dbReference>
<dbReference type="Gene3D" id="2.60.40.2970">
    <property type="match status" value="1"/>
</dbReference>
<evidence type="ECO:0000256" key="7">
    <source>
        <dbReference type="ARBA" id="ARBA00022801"/>
    </source>
</evidence>
<comment type="similarity">
    <text evidence="2 12">Belongs to the peptidase M35 family.</text>
</comment>
<feature type="compositionally biased region" description="Acidic residues" evidence="13">
    <location>
        <begin position="473"/>
        <end position="482"/>
    </location>
</feature>
<keyword evidence="10" id="KW-0865">Zymogen</keyword>
<dbReference type="EMBL" id="JBFXLU010000014">
    <property type="protein sequence ID" value="KAL2854515.1"/>
    <property type="molecule type" value="Genomic_DNA"/>
</dbReference>
<feature type="compositionally biased region" description="Low complexity" evidence="13">
    <location>
        <begin position="483"/>
        <end position="499"/>
    </location>
</feature>
<comment type="function">
    <text evidence="12">Secreted metalloproteinase that allows assimilation of proteinaceous substrates. Shows high activities on basic nuclear substrates such as histone and protamine.</text>
</comment>
<dbReference type="PRINTS" id="PR00768">
    <property type="entry name" value="DEUTEROLYSIN"/>
</dbReference>
<feature type="compositionally biased region" description="Gly residues" evidence="13">
    <location>
        <begin position="500"/>
        <end position="510"/>
    </location>
</feature>
<evidence type="ECO:0000256" key="11">
    <source>
        <dbReference type="ARBA" id="ARBA00023157"/>
    </source>
</evidence>
<dbReference type="CDD" id="cd11008">
    <property type="entry name" value="M35_deuterolysin_like"/>
    <property type="match status" value="1"/>
</dbReference>
<evidence type="ECO:0000313" key="15">
    <source>
        <dbReference type="Proteomes" id="UP001610446"/>
    </source>
</evidence>
<keyword evidence="5 12" id="KW-0479">Metal-binding</keyword>
<dbReference type="GO" id="GO:0008237">
    <property type="term" value="F:metallopeptidase activity"/>
    <property type="evidence" value="ECO:0007669"/>
    <property type="project" value="UniProtKB-KW"/>
</dbReference>
<accession>A0ABR4KQF3</accession>
<evidence type="ECO:0000256" key="1">
    <source>
        <dbReference type="ARBA" id="ARBA00001187"/>
    </source>
</evidence>
<evidence type="ECO:0000256" key="12">
    <source>
        <dbReference type="RuleBase" id="RU361126"/>
    </source>
</evidence>
<evidence type="ECO:0000256" key="5">
    <source>
        <dbReference type="ARBA" id="ARBA00022723"/>
    </source>
</evidence>
<feature type="region of interest" description="Disordered" evidence="13">
    <location>
        <begin position="421"/>
        <end position="459"/>
    </location>
</feature>
<comment type="caution">
    <text evidence="14">The sequence shown here is derived from an EMBL/GenBank/DDBJ whole genome shotgun (WGS) entry which is preliminary data.</text>
</comment>
<keyword evidence="3 12" id="KW-0645">Protease</keyword>
<evidence type="ECO:0000256" key="13">
    <source>
        <dbReference type="SAM" id="MobiDB-lite"/>
    </source>
</evidence>
<organism evidence="14 15">
    <name type="scientific">Aspergillus pseudoustus</name>
    <dbReference type="NCBI Taxonomy" id="1810923"/>
    <lineage>
        <taxon>Eukaryota</taxon>
        <taxon>Fungi</taxon>
        <taxon>Dikarya</taxon>
        <taxon>Ascomycota</taxon>
        <taxon>Pezizomycotina</taxon>
        <taxon>Eurotiomycetes</taxon>
        <taxon>Eurotiomycetidae</taxon>
        <taxon>Eurotiales</taxon>
        <taxon>Aspergillaceae</taxon>
        <taxon>Aspergillus</taxon>
        <taxon>Aspergillus subgen. Nidulantes</taxon>
    </lineage>
</organism>
<feature type="compositionally biased region" description="Low complexity" evidence="13">
    <location>
        <begin position="421"/>
        <end position="451"/>
    </location>
</feature>
<keyword evidence="8 12" id="KW-0862">Zinc</keyword>
<keyword evidence="12" id="KW-0964">Secreted</keyword>
<evidence type="ECO:0000313" key="14">
    <source>
        <dbReference type="EMBL" id="KAL2854515.1"/>
    </source>
</evidence>
<evidence type="ECO:0000256" key="10">
    <source>
        <dbReference type="ARBA" id="ARBA00023145"/>
    </source>
</evidence>
<dbReference type="Proteomes" id="UP001610446">
    <property type="component" value="Unassembled WGS sequence"/>
</dbReference>
<evidence type="ECO:0000256" key="9">
    <source>
        <dbReference type="ARBA" id="ARBA00023049"/>
    </source>
</evidence>
<feature type="chain" id="PRO_5044995118" description="Neutral protease 2" evidence="12">
    <location>
        <begin position="19"/>
        <end position="564"/>
    </location>
</feature>
<dbReference type="EC" id="3.4.24.39" evidence="12"/>
<sequence>MALILFFHLLAVLTLVAGKPILIPRLAQAGASLDDAAATTLFDVTIESLGNTTVKAQVTNVGTDSFRLVQRGGILDQMPTKKVIVKGGDTDPTFTGVRVEYILSHLTAEGFVTISPKQTVSSTFDVADLYALTPGQKYTAVADGALEYTTLTDETKFLNVDYTSNAITFTAPADVQNRLEDRSTLVCSDEYNAIVQEAITRAAQMATAAAADARAGDSPLFEKFFKSTAQSDRDEVAGRLEAIAAEATSTGKLTYYCEPQEMDHCAANVAAMMYPSLDRVVNCPGYYSSTRESNYCGYLDQAGITLHEYAHAESLYPPGTEDIVYGYEGVLSLSTERAKNNADSFAYYASAVYLQCAADDSTTIGTPLDIDLGSETETETETSTSNNDNTETPTVTVTTSSSEPVAPTYTTTLTTTLTKAATSTATETATVTATATETHTQSPTETTPPGTDSGGSGYGGWGAGGGVGWDDYGDEMDTDTDTNTDSTTTGTTWPDTESGTGSGTWPGFGWGWTTPGATAAESAPTGTPTPVTTSTGTSLFNLQDLLDWLASKYTAQSSQTAQTQ</sequence>
<comment type="subcellular location">
    <subcellularLocation>
        <location evidence="12">Secreted</location>
    </subcellularLocation>
</comment>
<protein>
    <recommendedName>
        <fullName evidence="12">Neutral protease 2</fullName>
        <ecNumber evidence="12">3.4.24.39</ecNumber>
    </recommendedName>
    <alternativeName>
        <fullName evidence="12">Deuterolysin</fullName>
    </alternativeName>
</protein>
<feature type="region of interest" description="Disordered" evidence="13">
    <location>
        <begin position="367"/>
        <end position="407"/>
    </location>
</feature>
<evidence type="ECO:0000256" key="4">
    <source>
        <dbReference type="ARBA" id="ARBA00022685"/>
    </source>
</evidence>
<dbReference type="InterPro" id="IPR024079">
    <property type="entry name" value="MetalloPept_cat_dom_sf"/>
</dbReference>
<evidence type="ECO:0000256" key="6">
    <source>
        <dbReference type="ARBA" id="ARBA00022729"/>
    </source>
</evidence>
<feature type="compositionally biased region" description="Low complexity" evidence="13">
    <location>
        <begin position="381"/>
        <end position="407"/>
    </location>
</feature>
<evidence type="ECO:0000256" key="8">
    <source>
        <dbReference type="ARBA" id="ARBA00022833"/>
    </source>
</evidence>
<keyword evidence="6 12" id="KW-0732">Signal</keyword>
<evidence type="ECO:0000256" key="3">
    <source>
        <dbReference type="ARBA" id="ARBA00022670"/>
    </source>
</evidence>
<keyword evidence="15" id="KW-1185">Reference proteome</keyword>
<dbReference type="SUPFAM" id="SSF55486">
    <property type="entry name" value="Metalloproteases ('zincins'), catalytic domain"/>
    <property type="match status" value="1"/>
</dbReference>
<keyword evidence="11" id="KW-1015">Disulfide bond</keyword>
<feature type="region of interest" description="Disordered" evidence="13">
    <location>
        <begin position="473"/>
        <end position="536"/>
    </location>
</feature>
<dbReference type="InterPro" id="IPR050414">
    <property type="entry name" value="Fungal_M35_metalloproteases"/>
</dbReference>
<dbReference type="Gene3D" id="3.40.390.10">
    <property type="entry name" value="Collagenase (Catalytic Domain)"/>
    <property type="match status" value="1"/>
</dbReference>
<evidence type="ECO:0000256" key="2">
    <source>
        <dbReference type="ARBA" id="ARBA00010279"/>
    </source>
</evidence>
<feature type="compositionally biased region" description="Low complexity" evidence="13">
    <location>
        <begin position="511"/>
        <end position="536"/>
    </location>
</feature>
<name>A0ABR4KQF3_9EURO</name>
<keyword evidence="9 12" id="KW-0482">Metalloprotease</keyword>
<gene>
    <name evidence="14" type="ORF">BJY01DRAFT_31456</name>
</gene>
<comment type="cofactor">
    <cofactor evidence="12">
        <name>Zn(2+)</name>
        <dbReference type="ChEBI" id="CHEBI:29105"/>
    </cofactor>
    <text evidence="12">Binds 1 zinc ion per subunit.</text>
</comment>
<comment type="catalytic activity">
    <reaction evidence="1 12">
        <text>Preferential cleavage of bonds with hydrophobic residues in P1'. Also 3-Asn-|-Gln-4 and 8-Gly-|-Ser-9 bonds in insulin B chain.</text>
        <dbReference type="EC" id="3.4.24.39"/>
    </reaction>
</comment>
<reference evidence="14 15" key="1">
    <citation type="submission" date="2024-07" db="EMBL/GenBank/DDBJ databases">
        <title>Section-level genome sequencing and comparative genomics of Aspergillus sections Usti and Cavernicolus.</title>
        <authorList>
            <consortium name="Lawrence Berkeley National Laboratory"/>
            <person name="Nybo J.L."/>
            <person name="Vesth T.C."/>
            <person name="Theobald S."/>
            <person name="Frisvad J.C."/>
            <person name="Larsen T.O."/>
            <person name="Kjaerboelling I."/>
            <person name="Rothschild-Mancinelli K."/>
            <person name="Lyhne E.K."/>
            <person name="Kogle M.E."/>
            <person name="Barry K."/>
            <person name="Clum A."/>
            <person name="Na H."/>
            <person name="Ledsgaard L."/>
            <person name="Lin J."/>
            <person name="Lipzen A."/>
            <person name="Kuo A."/>
            <person name="Riley R."/>
            <person name="Mondo S."/>
            <person name="Labutti K."/>
            <person name="Haridas S."/>
            <person name="Pangalinan J."/>
            <person name="Salamov A.A."/>
            <person name="Simmons B.A."/>
            <person name="Magnuson J.K."/>
            <person name="Chen J."/>
            <person name="Drula E."/>
            <person name="Henrissat B."/>
            <person name="Wiebenga A."/>
            <person name="Lubbers R.J."/>
            <person name="Gomes A.C."/>
            <person name="Makela M.R."/>
            <person name="Stajich J."/>
            <person name="Grigoriev I.V."/>
            <person name="Mortensen U.H."/>
            <person name="De Vries R.P."/>
            <person name="Baker S.E."/>
            <person name="Andersen M.R."/>
        </authorList>
    </citation>
    <scope>NUCLEOTIDE SEQUENCE [LARGE SCALE GENOMIC DNA]</scope>
    <source>
        <strain evidence="14 15">CBS 123904</strain>
    </source>
</reference>
<keyword evidence="7 12" id="KW-0378">Hydrolase</keyword>
<dbReference type="InterPro" id="IPR001384">
    <property type="entry name" value="Peptidase_M35"/>
</dbReference>
<proteinExistence type="inferred from homology"/>
<dbReference type="PANTHER" id="PTHR37016">
    <property type="match status" value="1"/>
</dbReference>
<keyword evidence="4 12" id="KW-0165">Cleavage on pair of basic residues</keyword>
<dbReference type="PANTHER" id="PTHR37016:SF3">
    <property type="entry name" value="NEUTRAL PROTEASE 2-RELATED"/>
    <property type="match status" value="1"/>
</dbReference>